<evidence type="ECO:0000259" key="4">
    <source>
        <dbReference type="Pfam" id="PF13556"/>
    </source>
</evidence>
<accession>A0A934N716</accession>
<evidence type="ECO:0000256" key="1">
    <source>
        <dbReference type="ARBA" id="ARBA00006754"/>
    </source>
</evidence>
<dbReference type="InterPro" id="IPR042070">
    <property type="entry name" value="PucR_C-HTH_sf"/>
</dbReference>
<dbReference type="Pfam" id="PF17853">
    <property type="entry name" value="GGDEF_2"/>
    <property type="match status" value="1"/>
</dbReference>
<dbReference type="InterPro" id="IPR025736">
    <property type="entry name" value="PucR_C-HTH_dom"/>
</dbReference>
<name>A0A934N716_9BACT</name>
<evidence type="ECO:0000313" key="6">
    <source>
        <dbReference type="EMBL" id="MBJ7603140.1"/>
    </source>
</evidence>
<dbReference type="Pfam" id="PF13556">
    <property type="entry name" value="HTH_30"/>
    <property type="match status" value="1"/>
</dbReference>
<feature type="region of interest" description="Disordered" evidence="2">
    <location>
        <begin position="578"/>
        <end position="599"/>
    </location>
</feature>
<dbReference type="InterPro" id="IPR051448">
    <property type="entry name" value="CdaR-like_regulators"/>
</dbReference>
<reference evidence="6 7" key="1">
    <citation type="submission" date="2020-10" db="EMBL/GenBank/DDBJ databases">
        <title>Ca. Dormibacterota MAGs.</title>
        <authorList>
            <person name="Montgomery K."/>
        </authorList>
    </citation>
    <scope>NUCLEOTIDE SEQUENCE [LARGE SCALE GENOMIC DNA]</scope>
    <source>
        <strain evidence="6">SC8811_S16_3</strain>
    </source>
</reference>
<dbReference type="InterPro" id="IPR041522">
    <property type="entry name" value="CdaR_GGDEF"/>
</dbReference>
<dbReference type="Gene3D" id="1.10.10.2840">
    <property type="entry name" value="PucR C-terminal helix-turn-helix domain"/>
    <property type="match status" value="1"/>
</dbReference>
<evidence type="ECO:0000256" key="2">
    <source>
        <dbReference type="SAM" id="MobiDB-lite"/>
    </source>
</evidence>
<evidence type="ECO:0000259" key="5">
    <source>
        <dbReference type="Pfam" id="PF17853"/>
    </source>
</evidence>
<feature type="compositionally biased region" description="Low complexity" evidence="2">
    <location>
        <begin position="587"/>
        <end position="599"/>
    </location>
</feature>
<sequence>MADSARAPEPGEEPRIPPPTLRQAMQFDGLSRAVLVAGGAGLDRSIEWVRMMETPETEDRLRAHDLLLTTGFRLQEDVDALTRLLSKIAAAGGSGLVVKLGRSLTQLPPEMVREADHLGIPLLTVGEEVAWADLMEPLLERIINAEHWRLKRSLDIHRRFTELLLDGKGVSEICRTLAELLGSPVSVEDASFHLLAHAGGSVDAHRRETIHHHGTPPRVLYDPEIQSVLRQVAEHRHPMKVPAFPHLGMQRPRIIAPIMAARELLGVISILDQPPDNEELAYMAVEQAALVTAFALTKEREVAEAEEHVRGEFVDDLIHGTYGDESAAQRRSRHLRYPLLGRHVVLVTDVDDFRGFLRNRNLTEESIQAVKRELYRRVSGVVRGSHPRALLQARSDSVVALIPLGPEPGDPQARLRALAVQVREALGDWRPGFTVSVGYSAAVEAPAGVATAHREVRAVMDTLARFRRWAQIVAVPELGLTGLLAGVSPDRLVEFSQRYLGTLVEYDEERGADLVATLKAYLEQGEQQAAARRLRIHTNTLRYRLERIREITGSSLEDPEIRLNLTVALRVHSLLGDGRERRRREGPQASPAAAPARPA</sequence>
<dbReference type="EMBL" id="JAEKNQ010000033">
    <property type="protein sequence ID" value="MBJ7603140.1"/>
    <property type="molecule type" value="Genomic_DNA"/>
</dbReference>
<dbReference type="Proteomes" id="UP000620075">
    <property type="component" value="Unassembled WGS sequence"/>
</dbReference>
<dbReference type="PANTHER" id="PTHR33744">
    <property type="entry name" value="CARBOHYDRATE DIACID REGULATOR"/>
    <property type="match status" value="1"/>
</dbReference>
<proteinExistence type="inferred from homology"/>
<dbReference type="RefSeq" id="WP_338178654.1">
    <property type="nucleotide sequence ID" value="NZ_JAEKNQ010000033.1"/>
</dbReference>
<evidence type="ECO:0000313" key="7">
    <source>
        <dbReference type="Proteomes" id="UP000620075"/>
    </source>
</evidence>
<gene>
    <name evidence="6" type="ORF">JF888_08140</name>
</gene>
<comment type="caution">
    <text evidence="6">The sequence shown here is derived from an EMBL/GenBank/DDBJ whole genome shotgun (WGS) entry which is preliminary data.</text>
</comment>
<feature type="domain" description="CdaR GGDEF-like" evidence="5">
    <location>
        <begin position="320"/>
        <end position="461"/>
    </location>
</feature>
<dbReference type="PANTHER" id="PTHR33744:SF1">
    <property type="entry name" value="DNA-BINDING TRANSCRIPTIONAL ACTIVATOR ADER"/>
    <property type="match status" value="1"/>
</dbReference>
<feature type="domain" description="Purine catabolism PurC-like" evidence="3">
    <location>
        <begin position="25"/>
        <end position="142"/>
    </location>
</feature>
<dbReference type="InterPro" id="IPR012914">
    <property type="entry name" value="PucR_dom"/>
</dbReference>
<organism evidence="6 7">
    <name type="scientific">Candidatus Dormiibacter inghamiae</name>
    <dbReference type="NCBI Taxonomy" id="3127013"/>
    <lineage>
        <taxon>Bacteria</taxon>
        <taxon>Bacillati</taxon>
        <taxon>Candidatus Dormiibacterota</taxon>
        <taxon>Candidatus Dormibacteria</taxon>
        <taxon>Candidatus Dormibacterales</taxon>
        <taxon>Candidatus Dormibacteraceae</taxon>
        <taxon>Candidatus Dormiibacter</taxon>
    </lineage>
</organism>
<protein>
    <submittedName>
        <fullName evidence="6">PucR family transcriptional regulator ligand-binding domain-containing protein</fullName>
    </submittedName>
</protein>
<feature type="domain" description="PucR C-terminal helix-turn-helix" evidence="4">
    <location>
        <begin position="514"/>
        <end position="571"/>
    </location>
</feature>
<comment type="similarity">
    <text evidence="1">Belongs to the CdaR family.</text>
</comment>
<dbReference type="AlphaFoldDB" id="A0A934N716"/>
<dbReference type="Pfam" id="PF07905">
    <property type="entry name" value="PucR"/>
    <property type="match status" value="1"/>
</dbReference>
<evidence type="ECO:0000259" key="3">
    <source>
        <dbReference type="Pfam" id="PF07905"/>
    </source>
</evidence>